<dbReference type="InterPro" id="IPR032675">
    <property type="entry name" value="LRR_dom_sf"/>
</dbReference>
<gene>
    <name evidence="2" type="ORF">F3F73_05155</name>
</gene>
<dbReference type="AlphaFoldDB" id="A0A7J4XLJ4"/>
<evidence type="ECO:0000256" key="1">
    <source>
        <dbReference type="SAM" id="SignalP"/>
    </source>
</evidence>
<dbReference type="Pfam" id="PF13306">
    <property type="entry name" value="LRR_5"/>
    <property type="match status" value="1"/>
</dbReference>
<accession>A0A7J4XLJ4</accession>
<feature type="signal peptide" evidence="1">
    <location>
        <begin position="1"/>
        <end position="20"/>
    </location>
</feature>
<keyword evidence="1" id="KW-0732">Signal</keyword>
<dbReference type="EMBL" id="VWMK01000004">
    <property type="protein sequence ID" value="KAA3767792.1"/>
    <property type="molecule type" value="Genomic_DNA"/>
</dbReference>
<reference evidence="2 3" key="1">
    <citation type="journal article" date="2019" name="Nat. Med.">
        <title>A library of human gut bacterial isolates paired with longitudinal multiomics data enables mechanistic microbiome research.</title>
        <authorList>
            <person name="Poyet M."/>
            <person name="Groussin M."/>
            <person name="Gibbons S.M."/>
            <person name="Avila-Pacheco J."/>
            <person name="Jiang X."/>
            <person name="Kearney S.M."/>
            <person name="Perrotta A.R."/>
            <person name="Berdy B."/>
            <person name="Zhao S."/>
            <person name="Lieberman T.D."/>
            <person name="Swanson P.K."/>
            <person name="Smith M."/>
            <person name="Roesemann S."/>
            <person name="Alexander J.E."/>
            <person name="Rich S.A."/>
            <person name="Livny J."/>
            <person name="Vlamakis H."/>
            <person name="Clish C."/>
            <person name="Bullock K."/>
            <person name="Deik A."/>
            <person name="Scott J."/>
            <person name="Pierce K.A."/>
            <person name="Xavier R.J."/>
            <person name="Alm E.J."/>
        </authorList>
    </citation>
    <scope>NUCLEOTIDE SEQUENCE [LARGE SCALE GENOMIC DNA]</scope>
    <source>
        <strain evidence="2 3">BIOML-A10</strain>
    </source>
</reference>
<feature type="chain" id="PRO_5029724554" evidence="1">
    <location>
        <begin position="21"/>
        <end position="1083"/>
    </location>
</feature>
<dbReference type="Proteomes" id="UP000422221">
    <property type="component" value="Unassembled WGS sequence"/>
</dbReference>
<protein>
    <submittedName>
        <fullName evidence="2">Leucine-rich repeat domain-containing protein</fullName>
    </submittedName>
</protein>
<organism evidence="2 3">
    <name type="scientific">Bacteroides salyersiae</name>
    <dbReference type="NCBI Taxonomy" id="291644"/>
    <lineage>
        <taxon>Bacteria</taxon>
        <taxon>Pseudomonadati</taxon>
        <taxon>Bacteroidota</taxon>
        <taxon>Bacteroidia</taxon>
        <taxon>Bacteroidales</taxon>
        <taxon>Bacteroidaceae</taxon>
        <taxon>Bacteroides</taxon>
    </lineage>
</organism>
<dbReference type="Gene3D" id="3.80.10.10">
    <property type="entry name" value="Ribonuclease Inhibitor"/>
    <property type="match status" value="1"/>
</dbReference>
<dbReference type="RefSeq" id="WP_130058496.1">
    <property type="nucleotide sequence ID" value="NZ_JADNPJ010000019.1"/>
</dbReference>
<name>A0A7J4XLJ4_9BACE</name>
<evidence type="ECO:0000313" key="3">
    <source>
        <dbReference type="Proteomes" id="UP000422221"/>
    </source>
</evidence>
<proteinExistence type="predicted"/>
<dbReference type="InterPro" id="IPR026906">
    <property type="entry name" value="LRR_5"/>
</dbReference>
<evidence type="ECO:0000313" key="2">
    <source>
        <dbReference type="EMBL" id="KAA3767792.1"/>
    </source>
</evidence>
<comment type="caution">
    <text evidence="2">The sequence shown here is derived from an EMBL/GenBank/DDBJ whole genome shotgun (WGS) entry which is preliminary data.</text>
</comment>
<dbReference type="SUPFAM" id="SSF52058">
    <property type="entry name" value="L domain-like"/>
    <property type="match status" value="1"/>
</dbReference>
<sequence length="1083" mass="122598">MKARLLFSILLFLLGVELNAQNAFGDWLKRHETNRREQIVKSRVNQDFTKSNLGRYGSLLTRSVSNNKYYPPKVNREYTYYNGDGTVSRKDFYYLEFDSLGNILLEEQGDVYRKMCSYGGVQGKMKLSEITYQWNGKEWVEYSTNSSFTTILDENGIRTGIDSRIVQEATFNEKGYLTWIYESYGSNDRAKVKISWKDDFPSEFYLVSYGDSLSLTNIVPMYETEKLNPYLCFSDDWDEYFFDNDGDDFSLFNADIVIGSEADEDGTVVLMKGHVVSEYDAEKDRYTRTIKVIVGEQELEVPMLVETKTYVDDNGSFSYTYANVLDDWTFTTTKIFNEKGDIIRYESKEIDGDYIYSSIYTYDRTYDENGLPLKTVFERRDDKEILQESYVETYGDRIIPDTSLEVEVDMPGTLHEKVWASSMESDKITKLTVTGPLNEEDLRFINSDMWKLESLNLKHARLDYISNSSFGWNDHLLSVVLPEGLKCIFDDAFAYCSNLQEIELPSSLNYLSNNAFAGCWQLQQITCHMPAPLDMEIYNDPFRDLDKGMCHLRVPGFSVRDYAEHTYWREFPNMESLEEVQESMTLNGSLHVDRSLLEPVTDLTLGYGSSLTLDGSGTFSLNSLVMQQGDSNLREWFYDSYHGYPVEGRPLASSAIVTNCDVTVADMEIKYACRAGNWYFLSFPFDVDMSAITVEKIDTTLVGSIGYVFRYYDGAERALNGTGQSWKDVTEGVLHAGQGYIFQASMEVYLTVRGDMDSGMQMLTPASKEIPVSENISNYASNQGWNLIGNPYPCYYNMNGIDFKSPITVWNKDSWTYDAYSILDADEYVFAPMEAFFVQVPQGTETIHFMPEQRLAKAALVDGKWTTRSMRSVSGSRSLINLRLTDGTYADKTRIAFVSNASAGYDMQEDAAKFMSPVAAVPQLYTLDNTRLQYAINARPFIEGGSVRLGYYAGSAGEYTLYADKADVDAWLYDAVTDRTVALSAEGYRFSSEAGNFDNRFVLRFGAAPTSVKEERSDVACEVTSADGGILVKGQAGEKVEVYTVAGVKIAELPVEETGTFVPLTKGVYVIKAGNSISKSVVY</sequence>